<keyword evidence="7" id="KW-1185">Reference proteome</keyword>
<evidence type="ECO:0000313" key="6">
    <source>
        <dbReference type="EMBL" id="SAI66435.1"/>
    </source>
</evidence>
<dbReference type="InterPro" id="IPR010652">
    <property type="entry name" value="DUF1232"/>
</dbReference>
<dbReference type="Proteomes" id="UP000076848">
    <property type="component" value="Unassembled WGS sequence"/>
</dbReference>
<evidence type="ECO:0000256" key="1">
    <source>
        <dbReference type="ARBA" id="ARBA00004127"/>
    </source>
</evidence>
<dbReference type="Pfam" id="PF06803">
    <property type="entry name" value="DUF1232"/>
    <property type="match status" value="1"/>
</dbReference>
<dbReference type="EMBL" id="FKIF01000002">
    <property type="protein sequence ID" value="SAI66435.1"/>
    <property type="molecule type" value="Genomic_DNA"/>
</dbReference>
<dbReference type="RefSeq" id="WP_066124324.1">
    <property type="nucleotide sequence ID" value="NZ_FKIF01000002.1"/>
</dbReference>
<comment type="subcellular location">
    <subcellularLocation>
        <location evidence="1">Endomembrane system</location>
        <topology evidence="1">Multi-pass membrane protein</topology>
    </subcellularLocation>
</comment>
<keyword evidence="2" id="KW-0812">Transmembrane</keyword>
<organism evidence="6 7">
    <name type="scientific">Bordetella ansorpii</name>
    <dbReference type="NCBI Taxonomy" id="288768"/>
    <lineage>
        <taxon>Bacteria</taxon>
        <taxon>Pseudomonadati</taxon>
        <taxon>Pseudomonadota</taxon>
        <taxon>Betaproteobacteria</taxon>
        <taxon>Burkholderiales</taxon>
        <taxon>Alcaligenaceae</taxon>
        <taxon>Bordetella</taxon>
    </lineage>
</organism>
<evidence type="ECO:0000313" key="7">
    <source>
        <dbReference type="Proteomes" id="UP000076848"/>
    </source>
</evidence>
<dbReference type="AlphaFoldDB" id="A0A157S7R4"/>
<sequence>MPPVDTASYENAYSERRFWRKLGGQASAAGRQALEKALWLYYAAQSPDTPKWARRTIYGALGYFVLPLDAIPDFAPLVGYTDDLTVMAAALTAVAFAIDDKVKQRANDTLARWMGGKPLPEGAVHKDAAI</sequence>
<dbReference type="InterPro" id="IPR016983">
    <property type="entry name" value="UCP031804"/>
</dbReference>
<dbReference type="GO" id="GO:0012505">
    <property type="term" value="C:endomembrane system"/>
    <property type="evidence" value="ECO:0007669"/>
    <property type="project" value="UniProtKB-SubCell"/>
</dbReference>
<protein>
    <submittedName>
        <fullName evidence="6">Uncharacterized conserved protein</fullName>
    </submittedName>
</protein>
<keyword evidence="4" id="KW-0472">Membrane</keyword>
<proteinExistence type="predicted"/>
<dbReference type="PIRSF" id="PIRSF031804">
    <property type="entry name" value="UCP031804"/>
    <property type="match status" value="1"/>
</dbReference>
<gene>
    <name evidence="6" type="ORF">SAMEA3906486_00964</name>
</gene>
<evidence type="ECO:0000256" key="2">
    <source>
        <dbReference type="ARBA" id="ARBA00022692"/>
    </source>
</evidence>
<evidence type="ECO:0000256" key="4">
    <source>
        <dbReference type="ARBA" id="ARBA00023136"/>
    </source>
</evidence>
<accession>A0A157S7R4</accession>
<reference evidence="6 7" key="1">
    <citation type="submission" date="2016-04" db="EMBL/GenBank/DDBJ databases">
        <authorList>
            <consortium name="Pathogen Informatics"/>
        </authorList>
    </citation>
    <scope>NUCLEOTIDE SEQUENCE [LARGE SCALE GENOMIC DNA]</scope>
    <source>
        <strain evidence="6 7">H050680373</strain>
    </source>
</reference>
<keyword evidence="3" id="KW-1133">Transmembrane helix</keyword>
<evidence type="ECO:0000259" key="5">
    <source>
        <dbReference type="Pfam" id="PF06803"/>
    </source>
</evidence>
<evidence type="ECO:0000256" key="3">
    <source>
        <dbReference type="ARBA" id="ARBA00022989"/>
    </source>
</evidence>
<feature type="domain" description="DUF1232" evidence="5">
    <location>
        <begin position="55"/>
        <end position="88"/>
    </location>
</feature>
<name>A0A157S7R4_9BORD</name>